<dbReference type="RefSeq" id="XP_024733104.1">
    <property type="nucleotide sequence ID" value="XM_024875332.1"/>
</dbReference>
<dbReference type="SUPFAM" id="SSF51197">
    <property type="entry name" value="Clavaminate synthase-like"/>
    <property type="match status" value="1"/>
</dbReference>
<evidence type="ECO:0000313" key="4">
    <source>
        <dbReference type="Proteomes" id="UP000235371"/>
    </source>
</evidence>
<dbReference type="InterPro" id="IPR003819">
    <property type="entry name" value="TauD/TfdA-like"/>
</dbReference>
<dbReference type="PANTHER" id="PTHR10696">
    <property type="entry name" value="GAMMA-BUTYROBETAINE HYDROXYLASE-RELATED"/>
    <property type="match status" value="1"/>
</dbReference>
<dbReference type="AlphaFoldDB" id="A0A2J6SZI8"/>
<evidence type="ECO:0000259" key="2">
    <source>
        <dbReference type="Pfam" id="PF02668"/>
    </source>
</evidence>
<dbReference type="Pfam" id="PF02668">
    <property type="entry name" value="TauD"/>
    <property type="match status" value="1"/>
</dbReference>
<evidence type="ECO:0000256" key="1">
    <source>
        <dbReference type="ARBA" id="ARBA00023002"/>
    </source>
</evidence>
<dbReference type="STRING" id="1095630.A0A2J6SZI8"/>
<dbReference type="InParanoid" id="A0A2J6SZI8"/>
<name>A0A2J6SZI8_9HELO</name>
<accession>A0A2J6SZI8</accession>
<dbReference type="OrthoDB" id="272271at2759"/>
<dbReference type="InterPro" id="IPR042098">
    <property type="entry name" value="TauD-like_sf"/>
</dbReference>
<sequence>MASPDVLSVESRSPAFGDIPYQIDHEHYVDTRLDILVKAELPAGFPSQVQTSMTWTPGDLAGLESQWMVELSQIEAYAVEEAIKAFIDSKIELQQISEETFILPRSLTEKLDRISDTCHNGLGFCILRGLKAIQRTEEESAVLFAGVSAYVGPRRGRRLIVHGKGLTQRTAHLFKRHSNYPGEYVPPSYSNEPLAFHTDDGDIVALYYSSTVEQGGRTQLVSQSRVYNELAAIRPDLIKVLAEDWFIDTYYRPESRARKLPLLYRHGEDGITIQYTRLPFSGYKGSRQRKADLDPLTQTQIEALDALQILAEKYSFSTPTQPGDILYFNNVCLFHGREPYAESSSREAAPTEMNRHVLRLWLQDPKRTAPLAAPLQRIWDEIYGPNTKNGREEIWNVKAMASFAMNADKNG</sequence>
<evidence type="ECO:0000313" key="3">
    <source>
        <dbReference type="EMBL" id="PMD56200.1"/>
    </source>
</evidence>
<dbReference type="GeneID" id="36583412"/>
<dbReference type="Proteomes" id="UP000235371">
    <property type="component" value="Unassembled WGS sequence"/>
</dbReference>
<protein>
    <submittedName>
        <fullName evidence="3">Clavaminate synthase-like protein</fullName>
    </submittedName>
</protein>
<reference evidence="3 4" key="1">
    <citation type="submission" date="2016-04" db="EMBL/GenBank/DDBJ databases">
        <title>A degradative enzymes factory behind the ericoid mycorrhizal symbiosis.</title>
        <authorList>
            <consortium name="DOE Joint Genome Institute"/>
            <person name="Martino E."/>
            <person name="Morin E."/>
            <person name="Grelet G."/>
            <person name="Kuo A."/>
            <person name="Kohler A."/>
            <person name="Daghino S."/>
            <person name="Barry K."/>
            <person name="Choi C."/>
            <person name="Cichocki N."/>
            <person name="Clum A."/>
            <person name="Copeland A."/>
            <person name="Hainaut M."/>
            <person name="Haridas S."/>
            <person name="Labutti K."/>
            <person name="Lindquist E."/>
            <person name="Lipzen A."/>
            <person name="Khouja H.-R."/>
            <person name="Murat C."/>
            <person name="Ohm R."/>
            <person name="Olson A."/>
            <person name="Spatafora J."/>
            <person name="Veneault-Fourrey C."/>
            <person name="Henrissat B."/>
            <person name="Grigoriev I."/>
            <person name="Martin F."/>
            <person name="Perotto S."/>
        </authorList>
    </citation>
    <scope>NUCLEOTIDE SEQUENCE [LARGE SCALE GENOMIC DNA]</scope>
    <source>
        <strain evidence="3 4">E</strain>
    </source>
</reference>
<proteinExistence type="predicted"/>
<dbReference type="Gene3D" id="3.60.130.10">
    <property type="entry name" value="Clavaminate synthase-like"/>
    <property type="match status" value="1"/>
</dbReference>
<keyword evidence="1" id="KW-0560">Oxidoreductase</keyword>
<dbReference type="PANTHER" id="PTHR10696:SF54">
    <property type="entry name" value="FAMILY OXIDOREDUCTASE, PUTATIVE (AFU_ORTHOLOGUE AFUA_4G13850)-RELATED"/>
    <property type="match status" value="1"/>
</dbReference>
<dbReference type="EMBL" id="KZ613848">
    <property type="protein sequence ID" value="PMD56200.1"/>
    <property type="molecule type" value="Genomic_DNA"/>
</dbReference>
<dbReference type="InterPro" id="IPR050411">
    <property type="entry name" value="AlphaKG_dependent_hydroxylases"/>
</dbReference>
<dbReference type="GO" id="GO:0016491">
    <property type="term" value="F:oxidoreductase activity"/>
    <property type="evidence" value="ECO:0007669"/>
    <property type="project" value="UniProtKB-KW"/>
</dbReference>
<feature type="domain" description="TauD/TfdA-like" evidence="2">
    <location>
        <begin position="95"/>
        <end position="361"/>
    </location>
</feature>
<gene>
    <name evidence="3" type="ORF">K444DRAFT_535912</name>
</gene>
<keyword evidence="4" id="KW-1185">Reference proteome</keyword>
<organism evidence="3 4">
    <name type="scientific">Hyaloscypha bicolor E</name>
    <dbReference type="NCBI Taxonomy" id="1095630"/>
    <lineage>
        <taxon>Eukaryota</taxon>
        <taxon>Fungi</taxon>
        <taxon>Dikarya</taxon>
        <taxon>Ascomycota</taxon>
        <taxon>Pezizomycotina</taxon>
        <taxon>Leotiomycetes</taxon>
        <taxon>Helotiales</taxon>
        <taxon>Hyaloscyphaceae</taxon>
        <taxon>Hyaloscypha</taxon>
        <taxon>Hyaloscypha bicolor</taxon>
    </lineage>
</organism>